<sequence>MKFSTREDVEAPIEFVFDQVSDFAMLERLALRRGAEVQRVDDKPQNGAGMLWNTAFELRGKRRKMQLELTEYDPPSGMCFVATSSALNCEMVLDLVALSRGRTRMSMEMELKPQTLSSRLMVQSLKLAKSNMTKRFEARAASFARDMEDKYSRCG</sequence>
<gene>
    <name evidence="1" type="ORF">N7U68_08160</name>
</gene>
<evidence type="ECO:0000313" key="1">
    <source>
        <dbReference type="EMBL" id="UXX84598.1"/>
    </source>
</evidence>
<dbReference type="InterPro" id="IPR019587">
    <property type="entry name" value="Polyketide_cyclase/dehydratase"/>
</dbReference>
<dbReference type="EMBL" id="CP106738">
    <property type="protein sequence ID" value="UXX84598.1"/>
    <property type="molecule type" value="Genomic_DNA"/>
</dbReference>
<dbReference type="Pfam" id="PF10604">
    <property type="entry name" value="Polyketide_cyc2"/>
    <property type="match status" value="1"/>
</dbReference>
<accession>A0ABY6DI09</accession>
<reference evidence="1" key="1">
    <citation type="submission" date="2022-10" db="EMBL/GenBank/DDBJ databases">
        <title>Roseovarius pelagicus sp. nov., isolated from Arctic seawater.</title>
        <authorList>
            <person name="Hong Y.W."/>
            <person name="Hwang C.Y."/>
        </authorList>
    </citation>
    <scope>NUCLEOTIDE SEQUENCE</scope>
    <source>
        <strain evidence="1">HL-MP18</strain>
    </source>
</reference>
<evidence type="ECO:0000313" key="2">
    <source>
        <dbReference type="Proteomes" id="UP001064087"/>
    </source>
</evidence>
<name>A0ABY6DI09_9RHOB</name>
<organism evidence="1 2">
    <name type="scientific">Roseovarius pelagicus</name>
    <dbReference type="NCBI Taxonomy" id="2980108"/>
    <lineage>
        <taxon>Bacteria</taxon>
        <taxon>Pseudomonadati</taxon>
        <taxon>Pseudomonadota</taxon>
        <taxon>Alphaproteobacteria</taxon>
        <taxon>Rhodobacterales</taxon>
        <taxon>Roseobacteraceae</taxon>
        <taxon>Roseovarius</taxon>
    </lineage>
</organism>
<keyword evidence="2" id="KW-1185">Reference proteome</keyword>
<dbReference type="RefSeq" id="WP_263048793.1">
    <property type="nucleotide sequence ID" value="NZ_CP106738.1"/>
</dbReference>
<dbReference type="SUPFAM" id="SSF55961">
    <property type="entry name" value="Bet v1-like"/>
    <property type="match status" value="1"/>
</dbReference>
<proteinExistence type="predicted"/>
<dbReference type="Proteomes" id="UP001064087">
    <property type="component" value="Chromosome"/>
</dbReference>
<dbReference type="Gene3D" id="3.30.530.20">
    <property type="match status" value="1"/>
</dbReference>
<dbReference type="CDD" id="cd07812">
    <property type="entry name" value="SRPBCC"/>
    <property type="match status" value="1"/>
</dbReference>
<protein>
    <submittedName>
        <fullName evidence="1">SRPBCC family protein</fullName>
    </submittedName>
</protein>
<dbReference type="InterPro" id="IPR023393">
    <property type="entry name" value="START-like_dom_sf"/>
</dbReference>